<reference evidence="1 2" key="1">
    <citation type="journal article" date="2022" name="Arch. Microbiol.">
        <title>Paraburkholderia bengalensis sp. nov. isolated from roots of Oryza sativa, IR64.</title>
        <authorList>
            <person name="Nag P."/>
            <person name="Mondal N."/>
            <person name="Sarkar J."/>
            <person name="Das S."/>
        </authorList>
    </citation>
    <scope>NUCLEOTIDE SEQUENCE [LARGE SCALE GENOMIC DNA]</scope>
    <source>
        <strain evidence="1 2">IR64_4_BI</strain>
    </source>
</reference>
<keyword evidence="2" id="KW-1185">Reference proteome</keyword>
<evidence type="ECO:0000313" key="1">
    <source>
        <dbReference type="EMBL" id="MEI6001645.1"/>
    </source>
</evidence>
<name>A0ABU8J141_9BURK</name>
<dbReference type="InterPro" id="IPR021769">
    <property type="entry name" value="DUF3331"/>
</dbReference>
<evidence type="ECO:0000313" key="2">
    <source>
        <dbReference type="Proteomes" id="UP001386437"/>
    </source>
</evidence>
<dbReference type="Proteomes" id="UP001386437">
    <property type="component" value="Unassembled WGS sequence"/>
</dbReference>
<organism evidence="1 2">
    <name type="scientific">Paraburkholderia bengalensis</name>
    <dbReference type="NCBI Taxonomy" id="2747562"/>
    <lineage>
        <taxon>Bacteria</taxon>
        <taxon>Pseudomonadati</taxon>
        <taxon>Pseudomonadota</taxon>
        <taxon>Betaproteobacteria</taxon>
        <taxon>Burkholderiales</taxon>
        <taxon>Burkholderiaceae</taxon>
        <taxon>Paraburkholderia</taxon>
    </lineage>
</organism>
<dbReference type="Pfam" id="PF11811">
    <property type="entry name" value="DUF3331"/>
    <property type="match status" value="1"/>
</dbReference>
<accession>A0ABU8J141</accession>
<gene>
    <name evidence="1" type="ORF">H3V53_32125</name>
</gene>
<proteinExistence type="predicted"/>
<sequence length="153" mass="17093">MELKCDAWAQTLSLLGRISSTQTNGTTLKVSAKEADRNLRRRKRRRRSDCGRPLSAFVSVLERCSPTLVLLSWCDATAGRYGDQRWRLRVAHGKAVCALSGAMIERGDLVYRPCTRGQECPMNADHSILAEALDRLEQESNIAATWSSDRIAN</sequence>
<protein>
    <submittedName>
        <fullName evidence="1">DUF3331 domain-containing protein</fullName>
    </submittedName>
</protein>
<comment type="caution">
    <text evidence="1">The sequence shown here is derived from an EMBL/GenBank/DDBJ whole genome shotgun (WGS) entry which is preliminary data.</text>
</comment>
<dbReference type="EMBL" id="JACFYJ010000080">
    <property type="protein sequence ID" value="MEI6001645.1"/>
    <property type="molecule type" value="Genomic_DNA"/>
</dbReference>